<dbReference type="AlphaFoldDB" id="A0ABD6CI04"/>
<organism evidence="5 6">
    <name type="scientific">Halorientalis brevis</name>
    <dbReference type="NCBI Taxonomy" id="1126241"/>
    <lineage>
        <taxon>Archaea</taxon>
        <taxon>Methanobacteriati</taxon>
        <taxon>Methanobacteriota</taxon>
        <taxon>Stenosarchaea group</taxon>
        <taxon>Halobacteria</taxon>
        <taxon>Halobacteriales</taxon>
        <taxon>Haloarculaceae</taxon>
        <taxon>Halorientalis</taxon>
    </lineage>
</organism>
<dbReference type="SUPFAM" id="SSF53807">
    <property type="entry name" value="Helical backbone' metal receptor"/>
    <property type="match status" value="1"/>
</dbReference>
<dbReference type="Gene3D" id="3.40.50.1980">
    <property type="entry name" value="Nitrogenase molybdenum iron protein domain"/>
    <property type="match status" value="2"/>
</dbReference>
<comment type="caution">
    <text evidence="5">The sequence shown here is derived from an EMBL/GenBank/DDBJ whole genome shotgun (WGS) entry which is preliminary data.</text>
</comment>
<evidence type="ECO:0000313" key="6">
    <source>
        <dbReference type="Proteomes" id="UP001597119"/>
    </source>
</evidence>
<proteinExistence type="predicted"/>
<evidence type="ECO:0000256" key="3">
    <source>
        <dbReference type="ARBA" id="ARBA00022729"/>
    </source>
</evidence>
<evidence type="ECO:0000256" key="1">
    <source>
        <dbReference type="ARBA" id="ARBA00004196"/>
    </source>
</evidence>
<dbReference type="Pfam" id="PF01497">
    <property type="entry name" value="Peripla_BP_2"/>
    <property type="match status" value="1"/>
</dbReference>
<sequence>MARDVVENDGPTRRDYVKYGGALAVGGAFAGCSDLLGSEQGTANSGQESYTVTMSPVGTVEFDEVPRSIFTRLSHHAGMAFALGRGDDVNALNGPEYYHATWNQFTPRLPGVSLDWSNLYPSWQTSKEKLYDLDSDVHLADPASVVQLEKWSMDDVDEVSEQIAPWFGNSLSARHQEPIDEWDGDYEYYGLWEQFEKVAQVFREEERYEALANIHADVIGTIEDGLPPEVERPSVVLLTAADVEKKIWAYTTGNPGFLTSHIRPLRPHDAFGGSLESGSNVDFEALLEADPDVILFLSGMQPDVSMTELRATLASHPIASEISAVENGRVFPQGARYQGPILNLFQLEMSAKQFYPEQFGEWPISDGGPYPEIPADEQLFDRQEVADIINGAF</sequence>
<dbReference type="PANTHER" id="PTHR30532:SF1">
    <property type="entry name" value="IRON(3+)-HYDROXAMATE-BINDING PROTEIN FHUD"/>
    <property type="match status" value="1"/>
</dbReference>
<dbReference type="EMBL" id="JBHUDJ010000015">
    <property type="protein sequence ID" value="MFD1589469.1"/>
    <property type="molecule type" value="Genomic_DNA"/>
</dbReference>
<dbReference type="PANTHER" id="PTHR30532">
    <property type="entry name" value="IRON III DICITRATE-BINDING PERIPLASMIC PROTEIN"/>
    <property type="match status" value="1"/>
</dbReference>
<name>A0ABD6CI04_9EURY</name>
<gene>
    <name evidence="5" type="ORF">ACFR9U_21035</name>
</gene>
<evidence type="ECO:0000259" key="4">
    <source>
        <dbReference type="Pfam" id="PF01497"/>
    </source>
</evidence>
<reference evidence="5 6" key="1">
    <citation type="journal article" date="2019" name="Int. J. Syst. Evol. Microbiol.">
        <title>The Global Catalogue of Microorganisms (GCM) 10K type strain sequencing project: providing services to taxonomists for standard genome sequencing and annotation.</title>
        <authorList>
            <consortium name="The Broad Institute Genomics Platform"/>
            <consortium name="The Broad Institute Genome Sequencing Center for Infectious Disease"/>
            <person name="Wu L."/>
            <person name="Ma J."/>
        </authorList>
    </citation>
    <scope>NUCLEOTIDE SEQUENCE [LARGE SCALE GENOMIC DNA]</scope>
    <source>
        <strain evidence="5 6">CGMCC 1.12125</strain>
    </source>
</reference>
<keyword evidence="6" id="KW-1185">Reference proteome</keyword>
<comment type="subcellular location">
    <subcellularLocation>
        <location evidence="1">Cell envelope</location>
    </subcellularLocation>
</comment>
<accession>A0ABD6CI04</accession>
<keyword evidence="2" id="KW-0813">Transport</keyword>
<evidence type="ECO:0000256" key="2">
    <source>
        <dbReference type="ARBA" id="ARBA00022448"/>
    </source>
</evidence>
<keyword evidence="3" id="KW-0732">Signal</keyword>
<dbReference type="Proteomes" id="UP001597119">
    <property type="component" value="Unassembled WGS sequence"/>
</dbReference>
<feature type="domain" description="Fe/B12 periplasmic-binding" evidence="4">
    <location>
        <begin position="189"/>
        <end position="331"/>
    </location>
</feature>
<dbReference type="InterPro" id="IPR002491">
    <property type="entry name" value="ABC_transptr_periplasmic_BD"/>
</dbReference>
<dbReference type="PROSITE" id="PS51257">
    <property type="entry name" value="PROKAR_LIPOPROTEIN"/>
    <property type="match status" value="1"/>
</dbReference>
<dbReference type="InterPro" id="IPR051313">
    <property type="entry name" value="Bact_iron-sidero_bind"/>
</dbReference>
<protein>
    <submittedName>
        <fullName evidence="5">ABC transporter substrate-binding protein</fullName>
    </submittedName>
</protein>
<evidence type="ECO:0000313" key="5">
    <source>
        <dbReference type="EMBL" id="MFD1589469.1"/>
    </source>
</evidence>
<dbReference type="RefSeq" id="WP_247381049.1">
    <property type="nucleotide sequence ID" value="NZ_JALLGV010000009.1"/>
</dbReference>